<dbReference type="Pfam" id="PF03567">
    <property type="entry name" value="Sulfotransfer_2"/>
    <property type="match status" value="1"/>
</dbReference>
<evidence type="ECO:0000256" key="2">
    <source>
        <dbReference type="ARBA" id="ARBA00006339"/>
    </source>
</evidence>
<evidence type="ECO:0000256" key="8">
    <source>
        <dbReference type="ARBA" id="ARBA00023180"/>
    </source>
</evidence>
<keyword evidence="3 10" id="KW-0808">Transferase</keyword>
<dbReference type="KEGG" id="ccp:CHC_T00008342001"/>
<evidence type="ECO:0000256" key="9">
    <source>
        <dbReference type="SAM" id="Phobius"/>
    </source>
</evidence>
<protein>
    <submittedName>
        <fullName evidence="10">Putative carbohydrate sulfotransferase</fullName>
    </submittedName>
</protein>
<dbReference type="OrthoDB" id="2019940at2759"/>
<keyword evidence="7 9" id="KW-0472">Membrane</keyword>
<dbReference type="Proteomes" id="UP000012073">
    <property type="component" value="Unassembled WGS sequence"/>
</dbReference>
<dbReference type="GO" id="GO:0008146">
    <property type="term" value="F:sulfotransferase activity"/>
    <property type="evidence" value="ECO:0007669"/>
    <property type="project" value="InterPro"/>
</dbReference>
<keyword evidence="5 9" id="KW-1133">Transmembrane helix</keyword>
<dbReference type="GeneID" id="17319420"/>
<dbReference type="InterPro" id="IPR018011">
    <property type="entry name" value="Carb_sulfotrans_8-10"/>
</dbReference>
<keyword evidence="11" id="KW-1185">Reference proteome</keyword>
<reference evidence="11" key="1">
    <citation type="journal article" date="2013" name="Proc. Natl. Acad. Sci. U.S.A.">
        <title>Genome structure and metabolic features in the red seaweed Chondrus crispus shed light on evolution of the Archaeplastida.</title>
        <authorList>
            <person name="Collen J."/>
            <person name="Porcel B."/>
            <person name="Carre W."/>
            <person name="Ball S.G."/>
            <person name="Chaparro C."/>
            <person name="Tonon T."/>
            <person name="Barbeyron T."/>
            <person name="Michel G."/>
            <person name="Noel B."/>
            <person name="Valentin K."/>
            <person name="Elias M."/>
            <person name="Artiguenave F."/>
            <person name="Arun A."/>
            <person name="Aury J.M."/>
            <person name="Barbosa-Neto J.F."/>
            <person name="Bothwell J.H."/>
            <person name="Bouget F.Y."/>
            <person name="Brillet L."/>
            <person name="Cabello-Hurtado F."/>
            <person name="Capella-Gutierrez S."/>
            <person name="Charrier B."/>
            <person name="Cladiere L."/>
            <person name="Cock J.M."/>
            <person name="Coelho S.M."/>
            <person name="Colleoni C."/>
            <person name="Czjzek M."/>
            <person name="Da Silva C."/>
            <person name="Delage L."/>
            <person name="Denoeud F."/>
            <person name="Deschamps P."/>
            <person name="Dittami S.M."/>
            <person name="Gabaldon T."/>
            <person name="Gachon C.M."/>
            <person name="Groisillier A."/>
            <person name="Herve C."/>
            <person name="Jabbari K."/>
            <person name="Katinka M."/>
            <person name="Kloareg B."/>
            <person name="Kowalczyk N."/>
            <person name="Labadie K."/>
            <person name="Leblanc C."/>
            <person name="Lopez P.J."/>
            <person name="McLachlan D.H."/>
            <person name="Meslet-Cladiere L."/>
            <person name="Moustafa A."/>
            <person name="Nehr Z."/>
            <person name="Nyvall Collen P."/>
            <person name="Panaud O."/>
            <person name="Partensky F."/>
            <person name="Poulain J."/>
            <person name="Rensing S.A."/>
            <person name="Rousvoal S."/>
            <person name="Samson G."/>
            <person name="Symeonidi A."/>
            <person name="Weissenbach J."/>
            <person name="Zambounis A."/>
            <person name="Wincker P."/>
            <person name="Boyen C."/>
        </authorList>
    </citation>
    <scope>NUCLEOTIDE SEQUENCE [LARGE SCALE GENOMIC DNA]</scope>
    <source>
        <strain evidence="11">cv. Stackhouse</strain>
    </source>
</reference>
<comment type="subcellular location">
    <subcellularLocation>
        <location evidence="1">Golgi apparatus membrane</location>
        <topology evidence="1">Single-pass type II membrane protein</topology>
    </subcellularLocation>
</comment>
<dbReference type="PANTHER" id="PTHR12137">
    <property type="entry name" value="CARBOHYDRATE SULFOTRANSFERASE"/>
    <property type="match status" value="1"/>
</dbReference>
<keyword evidence="4 9" id="KW-0812">Transmembrane</keyword>
<dbReference type="Gramene" id="CDF41388">
    <property type="protein sequence ID" value="CDF41388"/>
    <property type="gene ID" value="CHC_T00008342001"/>
</dbReference>
<sequence>MGRGSSSTQPRSSLFWFVIILVPAAVVVLQYDVLSLGVRTSGVGREYAAQEVAGQQVPPAPVQAVERTNTVASEGNTPSSLDSTLRVGEAVASASRTCKGEKHAVDDDGKACMHDLQWAISRSLIYVAEKQPINYMVCAIPKNGCTYHLAMINRIMGEEEYEATGVVHDIERKSVYKLAARDTPTVARMLSNASIPKYLVVRNPLQRTMSAYLNKVETFAPENERTVENFHKWIYKEFPKGLPVDRSWYGMNPHWMPQMQFCGFKTRDVHSYFKVFKVEKPKEYVDYMYKIIPDEYMRDGWASSENLSFRDHVLGPRARTEGTTDKFYKYWNKIEVFDHMTRVLSWDIENLGYNEEVAKMRESLVQRLG</sequence>
<evidence type="ECO:0000256" key="3">
    <source>
        <dbReference type="ARBA" id="ARBA00022679"/>
    </source>
</evidence>
<evidence type="ECO:0000256" key="5">
    <source>
        <dbReference type="ARBA" id="ARBA00022989"/>
    </source>
</evidence>
<evidence type="ECO:0000256" key="4">
    <source>
        <dbReference type="ARBA" id="ARBA00022692"/>
    </source>
</evidence>
<gene>
    <name evidence="10" type="ORF">CHC_T00008342001</name>
</gene>
<keyword evidence="6" id="KW-0333">Golgi apparatus</keyword>
<organism evidence="10 11">
    <name type="scientific">Chondrus crispus</name>
    <name type="common">Carrageen Irish moss</name>
    <name type="synonym">Polymorpha crispa</name>
    <dbReference type="NCBI Taxonomy" id="2769"/>
    <lineage>
        <taxon>Eukaryota</taxon>
        <taxon>Rhodophyta</taxon>
        <taxon>Florideophyceae</taxon>
        <taxon>Rhodymeniophycidae</taxon>
        <taxon>Gigartinales</taxon>
        <taxon>Gigartinaceae</taxon>
        <taxon>Chondrus</taxon>
    </lineage>
</organism>
<dbReference type="RefSeq" id="XP_005711682.1">
    <property type="nucleotide sequence ID" value="XM_005711625.1"/>
</dbReference>
<accession>R7QUP3</accession>
<dbReference type="GO" id="GO:0016051">
    <property type="term" value="P:carbohydrate biosynthetic process"/>
    <property type="evidence" value="ECO:0007669"/>
    <property type="project" value="InterPro"/>
</dbReference>
<dbReference type="InterPro" id="IPR005331">
    <property type="entry name" value="Sulfotransferase"/>
</dbReference>
<evidence type="ECO:0000313" key="11">
    <source>
        <dbReference type="Proteomes" id="UP000012073"/>
    </source>
</evidence>
<keyword evidence="8" id="KW-0325">Glycoprotein</keyword>
<evidence type="ECO:0000313" key="10">
    <source>
        <dbReference type="EMBL" id="CDF41388.1"/>
    </source>
</evidence>
<dbReference type="GO" id="GO:0000139">
    <property type="term" value="C:Golgi membrane"/>
    <property type="evidence" value="ECO:0007669"/>
    <property type="project" value="UniProtKB-SubCell"/>
</dbReference>
<dbReference type="AlphaFoldDB" id="R7QUP3"/>
<name>R7QUP3_CHOCR</name>
<evidence type="ECO:0000256" key="7">
    <source>
        <dbReference type="ARBA" id="ARBA00023136"/>
    </source>
</evidence>
<comment type="similarity">
    <text evidence="2">Belongs to the sulfotransferase 2 family.</text>
</comment>
<proteinExistence type="inferred from homology"/>
<feature type="transmembrane region" description="Helical" evidence="9">
    <location>
        <begin position="12"/>
        <end position="31"/>
    </location>
</feature>
<dbReference type="OMA" id="FAPENER"/>
<evidence type="ECO:0000256" key="6">
    <source>
        <dbReference type="ARBA" id="ARBA00023034"/>
    </source>
</evidence>
<dbReference type="PANTHER" id="PTHR12137:SF54">
    <property type="entry name" value="CARBOHYDRATE SULFOTRANSFERASE"/>
    <property type="match status" value="1"/>
</dbReference>
<evidence type="ECO:0000256" key="1">
    <source>
        <dbReference type="ARBA" id="ARBA00004323"/>
    </source>
</evidence>
<dbReference type="EMBL" id="HG002370">
    <property type="protein sequence ID" value="CDF41388.1"/>
    <property type="molecule type" value="Genomic_DNA"/>
</dbReference>